<dbReference type="Proteomes" id="UP000322499">
    <property type="component" value="Unassembled WGS sequence"/>
</dbReference>
<dbReference type="Pfam" id="PF22725">
    <property type="entry name" value="GFO_IDH_MocA_C3"/>
    <property type="match status" value="1"/>
</dbReference>
<name>A0A5S5CM39_9ACTN</name>
<dbReference type="PANTHER" id="PTHR43249">
    <property type="entry name" value="UDP-N-ACETYL-2-AMINO-2-DEOXY-D-GLUCURONATE OXIDASE"/>
    <property type="match status" value="1"/>
</dbReference>
<dbReference type="AlphaFoldDB" id="A0A5S5CM39"/>
<evidence type="ECO:0000313" key="3">
    <source>
        <dbReference type="EMBL" id="TYP82772.1"/>
    </source>
</evidence>
<dbReference type="Gene3D" id="3.40.50.720">
    <property type="entry name" value="NAD(P)-binding Rossmann-like Domain"/>
    <property type="match status" value="1"/>
</dbReference>
<dbReference type="InterPro" id="IPR036291">
    <property type="entry name" value="NAD(P)-bd_dom_sf"/>
</dbReference>
<dbReference type="InterPro" id="IPR000683">
    <property type="entry name" value="Gfo/Idh/MocA-like_OxRdtase_N"/>
</dbReference>
<accession>A0A5S5CM39</accession>
<dbReference type="SUPFAM" id="SSF55347">
    <property type="entry name" value="Glyceraldehyde-3-phosphate dehydrogenase-like, C-terminal domain"/>
    <property type="match status" value="1"/>
</dbReference>
<dbReference type="SUPFAM" id="SSF51735">
    <property type="entry name" value="NAD(P)-binding Rossmann-fold domains"/>
    <property type="match status" value="1"/>
</dbReference>
<dbReference type="Gene3D" id="3.30.360.10">
    <property type="entry name" value="Dihydrodipicolinate Reductase, domain 2"/>
    <property type="match status" value="1"/>
</dbReference>
<proteinExistence type="predicted"/>
<comment type="caution">
    <text evidence="3">The sequence shown here is derived from an EMBL/GenBank/DDBJ whole genome shotgun (WGS) entry which is preliminary data.</text>
</comment>
<evidence type="ECO:0000259" key="1">
    <source>
        <dbReference type="Pfam" id="PF01408"/>
    </source>
</evidence>
<dbReference type="RefSeq" id="WP_166534943.1">
    <property type="nucleotide sequence ID" value="NZ_VNHW01000018.1"/>
</dbReference>
<evidence type="ECO:0000313" key="4">
    <source>
        <dbReference type="Proteomes" id="UP000322499"/>
    </source>
</evidence>
<dbReference type="InterPro" id="IPR052515">
    <property type="entry name" value="Gfo/Idh/MocA_Oxidoreductase"/>
</dbReference>
<dbReference type="GO" id="GO:0000166">
    <property type="term" value="F:nucleotide binding"/>
    <property type="evidence" value="ECO:0007669"/>
    <property type="project" value="InterPro"/>
</dbReference>
<evidence type="ECO:0000259" key="2">
    <source>
        <dbReference type="Pfam" id="PF22725"/>
    </source>
</evidence>
<dbReference type="PANTHER" id="PTHR43249:SF1">
    <property type="entry name" value="D-GLUCOSIDE 3-DEHYDROGENASE"/>
    <property type="match status" value="1"/>
</dbReference>
<sequence>MGIRVGLVGAGAVGARHARVLSGLDDVELAGIWDADPATAVTVAAEVAAPVAADLAGLLGRGLDAVWLCVPPFAHGELELTLVRAGLPFFVEKPLAADLPTAERVAAAVADAGLPTATGYHWRHLDTVARARAALAGRTVRLVDARWWGTTPPPAWWSRADRSGGQVVEQATHVLDLLRVLAGEVDEVVGGAAPSTREGRDVPDATAAVLRLSSGAVGTVSTSCVLPAPTASGLEVVADGASVHLTETALRVRTAAGDEETAPTLDARTAVDRAFVDVLSGRPAPPGLVDVAEALATHRLGCAVAEATRTGATVRVGR</sequence>
<feature type="domain" description="Gfo/Idh/MocA-like oxidoreductase N-terminal" evidence="1">
    <location>
        <begin position="3"/>
        <end position="116"/>
    </location>
</feature>
<dbReference type="EMBL" id="VNHW01000018">
    <property type="protein sequence ID" value="TYP82772.1"/>
    <property type="molecule type" value="Genomic_DNA"/>
</dbReference>
<dbReference type="InterPro" id="IPR055170">
    <property type="entry name" value="GFO_IDH_MocA-like_dom"/>
</dbReference>
<organism evidence="3 4">
    <name type="scientific">Blastococcus xanthinilyticus</name>
    <dbReference type="NCBI Taxonomy" id="1564164"/>
    <lineage>
        <taxon>Bacteria</taxon>
        <taxon>Bacillati</taxon>
        <taxon>Actinomycetota</taxon>
        <taxon>Actinomycetes</taxon>
        <taxon>Geodermatophilales</taxon>
        <taxon>Geodermatophilaceae</taxon>
        <taxon>Blastococcus</taxon>
    </lineage>
</organism>
<reference evidence="3 4" key="1">
    <citation type="submission" date="2019-07" db="EMBL/GenBank/DDBJ databases">
        <title>Genomic Encyclopedia of Archaeal and Bacterial Type Strains, Phase II (KMG-II): from individual species to whole genera.</title>
        <authorList>
            <person name="Goeker M."/>
        </authorList>
    </citation>
    <scope>NUCLEOTIDE SEQUENCE [LARGE SCALE GENOMIC DNA]</scope>
    <source>
        <strain evidence="3 4">DSM 46842</strain>
    </source>
</reference>
<protein>
    <submittedName>
        <fullName evidence="3">Putative dehydrogenase</fullName>
    </submittedName>
</protein>
<keyword evidence="4" id="KW-1185">Reference proteome</keyword>
<feature type="domain" description="GFO/IDH/MocA-like oxidoreductase" evidence="2">
    <location>
        <begin position="140"/>
        <end position="242"/>
    </location>
</feature>
<gene>
    <name evidence="3" type="ORF">BD833_1188</name>
</gene>
<dbReference type="Pfam" id="PF01408">
    <property type="entry name" value="GFO_IDH_MocA"/>
    <property type="match status" value="1"/>
</dbReference>